<reference evidence="6" key="1">
    <citation type="submission" date="2017-04" db="EMBL/GenBank/DDBJ databases">
        <authorList>
            <person name="Varghese N."/>
            <person name="Submissions S."/>
        </authorList>
    </citation>
    <scope>NUCLEOTIDE SEQUENCE [LARGE SCALE GENOMIC DNA]</scope>
    <source>
        <strain evidence="6">RKEM611</strain>
    </source>
</reference>
<evidence type="ECO:0000256" key="1">
    <source>
        <dbReference type="PROSITE-ProRule" id="PRU01330"/>
    </source>
</evidence>
<sequence>MGTKTRANARYEAIAKMSSRKIRTFNRPEASNGAVMSIPQYFGCNTFGWDLMSQRLPKDDVQELREVSPSRRKLTPELADKVAYAVKEWAIAKGATHYCHWFQPQTGGTAEKHDAFFSFDKSGGAIDHFTGNELMQQEPDASSFPSGGRRSTFEARGYTAWDATSPMFLMETDNGFTLCIPSIFISYSGEHLDEKTPLLRSITTVSDHAKESLELLGEQNFSHVVSNCGPEQEYFVIDRALYELRPDLVLAGRTVLGAMPPKHQQLSDHYFGSIKQRVVNFMMECEHELYKLGVPCKTRHNEVAPSQCESAPIYEFANIAADHNQLTMEIIRQVAKRHDLVALFHEKPYAGMNGSGKHLNWSLATNTGTNLLDPGDKPHENIRFLYFLTATIKAVHDWSKLLRLSVASAGNDFRLGANEAPPAIMSVFLGQTLSSILEQLGSGEDPTPSETEINLDIARIPVIAKDNTDRNRTSPFAFTGNKFEFRALGSSQSISSPIAYLNTAMAQALKEMNDSLRSIAGGNKPSEKQILEVISKTYKSCKAVCFEGDGYSEEWHQEAESRGLPNLKNTPEALQTLLDEKTRKLLIDHEIFGSGEELDARYNVLIERYNMLKMIEFQSLENLVATHVIPSLSQYLGDVAGSYKSVTDVLGDGATKSQKRDLENLNELLQSMSDSHRQLSDFIHSSAETDDEGKLGDDISNKGLEIAQKLEELSAQAEEKIDDMLWTLPKYREMIFSL</sequence>
<comment type="similarity">
    <text evidence="1 2">Belongs to the glutamine synthetase family.</text>
</comment>
<dbReference type="Gene3D" id="1.20.120.1560">
    <property type="match status" value="1"/>
</dbReference>
<dbReference type="InterPro" id="IPR008146">
    <property type="entry name" value="Gln_synth_cat_dom"/>
</dbReference>
<dbReference type="STRING" id="1513793.SAMN06296036_107216"/>
<dbReference type="AlphaFoldDB" id="A0A1Y6BS98"/>
<dbReference type="InterPro" id="IPR040577">
    <property type="entry name" value="Gln-synt_C"/>
</dbReference>
<dbReference type="Pfam" id="PF18318">
    <property type="entry name" value="Gln-synt_C-ter"/>
    <property type="match status" value="1"/>
</dbReference>
<dbReference type="PROSITE" id="PS51986">
    <property type="entry name" value="GS_BETA_GRASP"/>
    <property type="match status" value="1"/>
</dbReference>
<name>A0A1Y6BS98_9BACT</name>
<dbReference type="PROSITE" id="PS00181">
    <property type="entry name" value="GLNA_ATP"/>
    <property type="match status" value="1"/>
</dbReference>
<dbReference type="Pfam" id="PF00120">
    <property type="entry name" value="Gln-synt_C"/>
    <property type="match status" value="1"/>
</dbReference>
<dbReference type="GO" id="GO:0004356">
    <property type="term" value="F:glutamine synthetase activity"/>
    <property type="evidence" value="ECO:0007669"/>
    <property type="project" value="InterPro"/>
</dbReference>
<dbReference type="SMART" id="SM01230">
    <property type="entry name" value="Gln-synt_C"/>
    <property type="match status" value="1"/>
</dbReference>
<evidence type="ECO:0000313" key="6">
    <source>
        <dbReference type="Proteomes" id="UP000192907"/>
    </source>
</evidence>
<feature type="domain" description="GS beta-grasp" evidence="3">
    <location>
        <begin position="96"/>
        <end position="189"/>
    </location>
</feature>
<proteinExistence type="inferred from homology"/>
<dbReference type="Proteomes" id="UP000192907">
    <property type="component" value="Unassembled WGS sequence"/>
</dbReference>
<evidence type="ECO:0000256" key="2">
    <source>
        <dbReference type="RuleBase" id="RU000384"/>
    </source>
</evidence>
<dbReference type="InterPro" id="IPR052725">
    <property type="entry name" value="GS_Type-3"/>
</dbReference>
<evidence type="ECO:0000259" key="4">
    <source>
        <dbReference type="PROSITE" id="PS51987"/>
    </source>
</evidence>
<accession>A0A1Y6BS98</accession>
<dbReference type="InterPro" id="IPR022147">
    <property type="entry name" value="GSIII_N"/>
</dbReference>
<dbReference type="Pfam" id="PF12437">
    <property type="entry name" value="GSIII_N"/>
    <property type="match status" value="1"/>
</dbReference>
<dbReference type="PROSITE" id="PS51987">
    <property type="entry name" value="GS_CATALYTIC"/>
    <property type="match status" value="1"/>
</dbReference>
<dbReference type="SUPFAM" id="SSF55931">
    <property type="entry name" value="Glutamine synthetase/guanido kinase"/>
    <property type="match status" value="1"/>
</dbReference>
<dbReference type="InterPro" id="IPR008147">
    <property type="entry name" value="Gln_synt_N"/>
</dbReference>
<evidence type="ECO:0000313" key="5">
    <source>
        <dbReference type="EMBL" id="SMF22629.1"/>
    </source>
</evidence>
<dbReference type="PANTHER" id="PTHR42974:SF1">
    <property type="entry name" value="TYPE-3 GLUTAMINE SYNTHETASE"/>
    <property type="match status" value="1"/>
</dbReference>
<dbReference type="InterPro" id="IPR027303">
    <property type="entry name" value="Gln_synth_gly_rich_site"/>
</dbReference>
<gene>
    <name evidence="5" type="ORF">SAMN06296036_107216</name>
</gene>
<evidence type="ECO:0000259" key="3">
    <source>
        <dbReference type="PROSITE" id="PS51986"/>
    </source>
</evidence>
<keyword evidence="6" id="KW-1185">Reference proteome</keyword>
<organism evidence="5 6">
    <name type="scientific">Pseudobacteriovorax antillogorgiicola</name>
    <dbReference type="NCBI Taxonomy" id="1513793"/>
    <lineage>
        <taxon>Bacteria</taxon>
        <taxon>Pseudomonadati</taxon>
        <taxon>Bdellovibrionota</taxon>
        <taxon>Oligoflexia</taxon>
        <taxon>Oligoflexales</taxon>
        <taxon>Pseudobacteriovoracaceae</taxon>
        <taxon>Pseudobacteriovorax</taxon>
    </lineage>
</organism>
<protein>
    <submittedName>
        <fullName evidence="5">Glutamine synthetase</fullName>
    </submittedName>
</protein>
<dbReference type="PANTHER" id="PTHR42974">
    <property type="entry name" value="GLUTAMINE SYNTHETASE"/>
    <property type="match status" value="1"/>
</dbReference>
<dbReference type="InterPro" id="IPR014746">
    <property type="entry name" value="Gln_synth/guanido_kin_cat_dom"/>
</dbReference>
<dbReference type="Gene3D" id="3.30.590.10">
    <property type="entry name" value="Glutamine synthetase/guanido kinase, catalytic domain"/>
    <property type="match status" value="1"/>
</dbReference>
<dbReference type="RefSeq" id="WP_200820699.1">
    <property type="nucleotide sequence ID" value="NZ_FWZT01000007.1"/>
</dbReference>
<dbReference type="GO" id="GO:0006542">
    <property type="term" value="P:glutamine biosynthetic process"/>
    <property type="evidence" value="ECO:0007669"/>
    <property type="project" value="InterPro"/>
</dbReference>
<dbReference type="EMBL" id="FWZT01000007">
    <property type="protein sequence ID" value="SMF22629.1"/>
    <property type="molecule type" value="Genomic_DNA"/>
</dbReference>
<feature type="domain" description="GS catalytic" evidence="4">
    <location>
        <begin position="194"/>
        <end position="628"/>
    </location>
</feature>